<keyword evidence="4" id="KW-1185">Reference proteome</keyword>
<organism evidence="3 4">
    <name type="scientific">Caenorhabditis auriculariae</name>
    <dbReference type="NCBI Taxonomy" id="2777116"/>
    <lineage>
        <taxon>Eukaryota</taxon>
        <taxon>Metazoa</taxon>
        <taxon>Ecdysozoa</taxon>
        <taxon>Nematoda</taxon>
        <taxon>Chromadorea</taxon>
        <taxon>Rhabditida</taxon>
        <taxon>Rhabditina</taxon>
        <taxon>Rhabditomorpha</taxon>
        <taxon>Rhabditoidea</taxon>
        <taxon>Rhabditidae</taxon>
        <taxon>Peloderinae</taxon>
        <taxon>Caenorhabditis</taxon>
    </lineage>
</organism>
<feature type="compositionally biased region" description="Polar residues" evidence="1">
    <location>
        <begin position="73"/>
        <end position="95"/>
    </location>
</feature>
<feature type="region of interest" description="Disordered" evidence="1">
    <location>
        <begin position="162"/>
        <end position="273"/>
    </location>
</feature>
<evidence type="ECO:0000313" key="4">
    <source>
        <dbReference type="Proteomes" id="UP000835052"/>
    </source>
</evidence>
<evidence type="ECO:0000259" key="2">
    <source>
        <dbReference type="PROSITE" id="PS00028"/>
    </source>
</evidence>
<feature type="compositionally biased region" description="Basic and acidic residues" evidence="1">
    <location>
        <begin position="225"/>
        <end position="234"/>
    </location>
</feature>
<proteinExistence type="predicted"/>
<dbReference type="PROSITE" id="PS00028">
    <property type="entry name" value="ZINC_FINGER_C2H2_1"/>
    <property type="match status" value="1"/>
</dbReference>
<accession>A0A8S1HH47</accession>
<feature type="compositionally biased region" description="Polar residues" evidence="1">
    <location>
        <begin position="264"/>
        <end position="273"/>
    </location>
</feature>
<evidence type="ECO:0000313" key="3">
    <source>
        <dbReference type="EMBL" id="CAD6194302.1"/>
    </source>
</evidence>
<feature type="compositionally biased region" description="Basic and acidic residues" evidence="1">
    <location>
        <begin position="162"/>
        <end position="179"/>
    </location>
</feature>
<protein>
    <recommendedName>
        <fullName evidence="2">C2H2-type domain-containing protein</fullName>
    </recommendedName>
</protein>
<comment type="caution">
    <text evidence="3">The sequence shown here is derived from an EMBL/GenBank/DDBJ whole genome shotgun (WGS) entry which is preliminary data.</text>
</comment>
<evidence type="ECO:0000256" key="1">
    <source>
        <dbReference type="SAM" id="MobiDB-lite"/>
    </source>
</evidence>
<feature type="region of interest" description="Disordered" evidence="1">
    <location>
        <begin position="73"/>
        <end position="131"/>
    </location>
</feature>
<dbReference type="Proteomes" id="UP000835052">
    <property type="component" value="Unassembled WGS sequence"/>
</dbReference>
<feature type="compositionally biased region" description="Acidic residues" evidence="1">
    <location>
        <begin position="235"/>
        <end position="246"/>
    </location>
</feature>
<dbReference type="InterPro" id="IPR013087">
    <property type="entry name" value="Znf_C2H2_type"/>
</dbReference>
<feature type="domain" description="C2H2-type" evidence="2">
    <location>
        <begin position="18"/>
        <end position="39"/>
    </location>
</feature>
<dbReference type="AlphaFoldDB" id="A0A8S1HH47"/>
<reference evidence="3" key="1">
    <citation type="submission" date="2020-10" db="EMBL/GenBank/DDBJ databases">
        <authorList>
            <person name="Kikuchi T."/>
        </authorList>
    </citation>
    <scope>NUCLEOTIDE SEQUENCE</scope>
    <source>
        <strain evidence="3">NKZ352</strain>
    </source>
</reference>
<feature type="compositionally biased region" description="Basic residues" evidence="1">
    <location>
        <begin position="102"/>
        <end position="111"/>
    </location>
</feature>
<sequence>MRYHRWRFCLTDENTYICNHCPATFEMLRYLDEHKIKKHRISTSCVDLSIPESLKETWREHFQRYPPTQGQDLATFNFNFGQKNGNETSEPSSSADTEKKGNQRHPLKRTQKNKERGGVKKQKMSNGAAAVPDQIAISLKAPRPTRSSFPINYAHREKLHGEEYPATKYDDPGLERVEDGETDEEWSDVEAADSDVSSGEDYESDKDEVQKQIAQFQYAEEVDPSDDKKDKDYEYVSDSDEDDDDAYNNAVPVGSFGRKRKYLTRTSNQNVKN</sequence>
<feature type="compositionally biased region" description="Acidic residues" evidence="1">
    <location>
        <begin position="180"/>
        <end position="206"/>
    </location>
</feature>
<dbReference type="EMBL" id="CAJGYM010000043">
    <property type="protein sequence ID" value="CAD6194302.1"/>
    <property type="molecule type" value="Genomic_DNA"/>
</dbReference>
<name>A0A8S1HH47_9PELO</name>
<gene>
    <name evidence="3" type="ORF">CAUJ_LOCUS10221</name>
</gene>